<name>A0A7W4W6Q5_9GAMM</name>
<organism evidence="3 4">
    <name type="scientific">Litorivivens lipolytica</name>
    <dbReference type="NCBI Taxonomy" id="1524264"/>
    <lineage>
        <taxon>Bacteria</taxon>
        <taxon>Pseudomonadati</taxon>
        <taxon>Pseudomonadota</taxon>
        <taxon>Gammaproteobacteria</taxon>
        <taxon>Litorivivens</taxon>
    </lineage>
</organism>
<proteinExistence type="predicted"/>
<feature type="transmembrane region" description="Helical" evidence="2">
    <location>
        <begin position="111"/>
        <end position="139"/>
    </location>
</feature>
<protein>
    <submittedName>
        <fullName evidence="3">Uncharacterized protein</fullName>
    </submittedName>
</protein>
<feature type="region of interest" description="Disordered" evidence="1">
    <location>
        <begin position="653"/>
        <end position="672"/>
    </location>
</feature>
<dbReference type="AlphaFoldDB" id="A0A7W4W6Q5"/>
<keyword evidence="4" id="KW-1185">Reference proteome</keyword>
<dbReference type="RefSeq" id="WP_183411290.1">
    <property type="nucleotide sequence ID" value="NZ_JACHWY010000003.1"/>
</dbReference>
<feature type="transmembrane region" description="Helical" evidence="2">
    <location>
        <begin position="259"/>
        <end position="275"/>
    </location>
</feature>
<feature type="transmembrane region" description="Helical" evidence="2">
    <location>
        <begin position="282"/>
        <end position="302"/>
    </location>
</feature>
<feature type="transmembrane region" description="Helical" evidence="2">
    <location>
        <begin position="12"/>
        <end position="33"/>
    </location>
</feature>
<keyword evidence="2" id="KW-0812">Transmembrane</keyword>
<evidence type="ECO:0000256" key="1">
    <source>
        <dbReference type="SAM" id="MobiDB-lite"/>
    </source>
</evidence>
<sequence>MGSSALIQAVRYLGWALLLSLLALACLAMYLPAAPSMPIDDVDPAWIMGMAYALANNLVIGRELIFTFGPFAGVYTKAYQPEIFHFSLIAASILALGLFLLLAYLKQGVRYYWILLVALVPIGLNYMGDPVFLMYPYLLGLFLNRALEAEREELHISLNWLNKVAFVLMLLPLGLLPLIKGSFLVGCLGSVVLCLGYSAWHRNRFFLITLSVVPLLALITGWMLSGHSVADLPNYFSAMSPIISGYAQAMSDPGNEAPLLLYVIACIVLGWQFLFRSETPASACWFLALNAGMFLFLAFKAGFVRYDSHALIAALSLLIAVLSMRFVRVEGASAGLIVLALLAWMSIDRQHRETSTNDFYQHLKDAFKSTSKVIRDYDELDAQWRQDYHAALDKIVEGCGLDSDLQGRVDIYPWRISCAIAADLNWSGRPILQSYSVYTEELLVLNRNHLRSSRAPDTLLFDVAPIDGRYPSLDESLSWPVFVQHFKVTESLDQFLKLERRDTKRELTRERLRRSEARLGKVVVLPENRGNLWAEFKLKSTFLGRLWALFIKPPELMMTVMQTSGEQEVYRLVPEIAKAGFLLSPTLEDREQFADWLQRGEADTGVAQITIEAQYGAGVLWQSDYQLTLSSFQFPAEVLTPEAGADEGIIEPKAEQSDPAVHDVHAEEAPAI</sequence>
<keyword evidence="2" id="KW-1133">Transmembrane helix</keyword>
<dbReference type="Proteomes" id="UP000537130">
    <property type="component" value="Unassembled WGS sequence"/>
</dbReference>
<feature type="transmembrane region" description="Helical" evidence="2">
    <location>
        <begin position="83"/>
        <end position="105"/>
    </location>
</feature>
<feature type="transmembrane region" description="Helical" evidence="2">
    <location>
        <begin position="205"/>
        <end position="224"/>
    </location>
</feature>
<comment type="caution">
    <text evidence="3">The sequence shown here is derived from an EMBL/GenBank/DDBJ whole genome shotgun (WGS) entry which is preliminary data.</text>
</comment>
<dbReference type="EMBL" id="JACHWY010000003">
    <property type="protein sequence ID" value="MBB3048506.1"/>
    <property type="molecule type" value="Genomic_DNA"/>
</dbReference>
<reference evidence="3 4" key="1">
    <citation type="submission" date="2020-08" db="EMBL/GenBank/DDBJ databases">
        <title>Genomic Encyclopedia of Type Strains, Phase III (KMG-III): the genomes of soil and plant-associated and newly described type strains.</title>
        <authorList>
            <person name="Whitman W."/>
        </authorList>
    </citation>
    <scope>NUCLEOTIDE SEQUENCE [LARGE SCALE GENOMIC DNA]</scope>
    <source>
        <strain evidence="3 4">CECT 8654</strain>
    </source>
</reference>
<evidence type="ECO:0000256" key="2">
    <source>
        <dbReference type="SAM" id="Phobius"/>
    </source>
</evidence>
<keyword evidence="2" id="KW-0472">Membrane</keyword>
<evidence type="ECO:0000313" key="3">
    <source>
        <dbReference type="EMBL" id="MBB3048506.1"/>
    </source>
</evidence>
<feature type="transmembrane region" description="Helical" evidence="2">
    <location>
        <begin position="331"/>
        <end position="347"/>
    </location>
</feature>
<evidence type="ECO:0000313" key="4">
    <source>
        <dbReference type="Proteomes" id="UP000537130"/>
    </source>
</evidence>
<accession>A0A7W4W6Q5</accession>
<gene>
    <name evidence="3" type="ORF">FHR99_002780</name>
</gene>
<feature type="transmembrane region" description="Helical" evidence="2">
    <location>
        <begin position="183"/>
        <end position="200"/>
    </location>
</feature>